<sequence>MAVSETTNTKESERSVLLPQRHPEHDLFICDVLDAIPKDDLGSMEHPVFSLATRPDTRILKYEHRNVKIQITPSVKGLATIFDKDLLIYCISQMVAKKNQGLPLSQNVNLHAHDLLIWTNRETSGNAYRRMIEAFERLRGTTITTNIKAGGEEVTTGFGLIDSFGIVRETPTGRMSELQVRISDWMFKIIQASEVLTLSRDYFRLRKPIERRIYEIARKHCGEQDEWRISIDLLQKKSGASSHGRAFKAMVRELAQHNHLPDYSVTLEGDMVIFENREALKERPPEPVFPQLDPETYNDAKTVAPGYDVYYLEQEWREMWVDTGTPFLHSPDKAFIAFCKSRAKRRPMG</sequence>
<accession>A0A5S4ERE4</accession>
<dbReference type="Proteomes" id="UP000306324">
    <property type="component" value="Unassembled WGS sequence"/>
</dbReference>
<keyword evidence="2" id="KW-1185">Reference proteome</keyword>
<dbReference type="EMBL" id="SWAD01000012">
    <property type="protein sequence ID" value="TMQ78070.1"/>
    <property type="molecule type" value="Genomic_DNA"/>
</dbReference>
<reference evidence="1 2" key="1">
    <citation type="submission" date="2019-04" db="EMBL/GenBank/DDBJ databases">
        <title>A novel phosphate-accumulating bacterium identified in bioreactor for phosphate removal from wastewater.</title>
        <authorList>
            <person name="Kotlyarov R.Y."/>
            <person name="Beletsky A.V."/>
            <person name="Kallistova A.Y."/>
            <person name="Dorofeev A.G."/>
            <person name="Nikolaev Y.Y."/>
            <person name="Pimenov N.V."/>
            <person name="Ravin N.V."/>
            <person name="Mardanov A.V."/>
        </authorList>
    </citation>
    <scope>NUCLEOTIDE SEQUENCE [LARGE SCALE GENOMIC DNA]</scope>
    <source>
        <strain evidence="1 2">Bin19</strain>
    </source>
</reference>
<gene>
    <name evidence="1" type="ORF">ACCUM_2285</name>
</gene>
<evidence type="ECO:0000313" key="2">
    <source>
        <dbReference type="Proteomes" id="UP000306324"/>
    </source>
</evidence>
<protein>
    <submittedName>
        <fullName evidence="1">RepA</fullName>
    </submittedName>
</protein>
<name>A0A5S4ERE4_9PROT</name>
<comment type="caution">
    <text evidence="1">The sequence shown here is derived from an EMBL/GenBank/DDBJ whole genome shotgun (WGS) entry which is preliminary data.</text>
</comment>
<proteinExistence type="predicted"/>
<evidence type="ECO:0000313" key="1">
    <source>
        <dbReference type="EMBL" id="TMQ78070.1"/>
    </source>
</evidence>
<organism evidence="1 2">
    <name type="scientific">Candidatus Accumulibacter phosphatis</name>
    <dbReference type="NCBI Taxonomy" id="327160"/>
    <lineage>
        <taxon>Bacteria</taxon>
        <taxon>Pseudomonadati</taxon>
        <taxon>Pseudomonadota</taxon>
        <taxon>Betaproteobacteria</taxon>
        <taxon>Candidatus Accumulibacter</taxon>
    </lineage>
</organism>
<dbReference type="OrthoDB" id="581589at2"/>
<dbReference type="Pfam" id="PF10134">
    <property type="entry name" value="RPA"/>
    <property type="match status" value="1"/>
</dbReference>
<dbReference type="InterPro" id="IPR018777">
    <property type="entry name" value="Replication_initiator_prot_A"/>
</dbReference>
<dbReference type="RefSeq" id="WP_138677499.1">
    <property type="nucleotide sequence ID" value="NZ_SWAD01000012.1"/>
</dbReference>
<dbReference type="AlphaFoldDB" id="A0A5S4ERE4"/>